<reference evidence="3" key="2">
    <citation type="journal article" date="2016" name="Sci. Rep.">
        <title>Dictyocaulus viviparus genome, variome and transcriptome elucidate lungworm biology and support future intervention.</title>
        <authorList>
            <person name="McNulty S.N."/>
            <person name="Strube C."/>
            <person name="Rosa B.A."/>
            <person name="Martin J.C."/>
            <person name="Tyagi R."/>
            <person name="Choi Y.J."/>
            <person name="Wang Q."/>
            <person name="Hallsworth Pepin K."/>
            <person name="Zhang X."/>
            <person name="Ozersky P."/>
            <person name="Wilson R.K."/>
            <person name="Sternberg P.W."/>
            <person name="Gasser R.B."/>
            <person name="Mitreva M."/>
        </authorList>
    </citation>
    <scope>NUCLEOTIDE SEQUENCE [LARGE SCALE GENOMIC DNA]</scope>
    <source>
        <strain evidence="3">HannoverDv2000</strain>
    </source>
</reference>
<keyword evidence="3" id="KW-1185">Reference proteome</keyword>
<dbReference type="EMBL" id="KN716930">
    <property type="protein sequence ID" value="KJH41019.1"/>
    <property type="molecule type" value="Genomic_DNA"/>
</dbReference>
<evidence type="ECO:0000313" key="2">
    <source>
        <dbReference type="EMBL" id="KJH41019.1"/>
    </source>
</evidence>
<proteinExistence type="predicted"/>
<dbReference type="Proteomes" id="UP000053766">
    <property type="component" value="Unassembled WGS sequence"/>
</dbReference>
<protein>
    <submittedName>
        <fullName evidence="2">Uncharacterized protein</fullName>
    </submittedName>
</protein>
<organism evidence="2 3">
    <name type="scientific">Dictyocaulus viviparus</name>
    <name type="common">Bovine lungworm</name>
    <dbReference type="NCBI Taxonomy" id="29172"/>
    <lineage>
        <taxon>Eukaryota</taxon>
        <taxon>Metazoa</taxon>
        <taxon>Ecdysozoa</taxon>
        <taxon>Nematoda</taxon>
        <taxon>Chromadorea</taxon>
        <taxon>Rhabditida</taxon>
        <taxon>Rhabditina</taxon>
        <taxon>Rhabditomorpha</taxon>
        <taxon>Strongyloidea</taxon>
        <taxon>Metastrongylidae</taxon>
        <taxon>Dictyocaulus</taxon>
    </lineage>
</organism>
<evidence type="ECO:0000313" key="3">
    <source>
        <dbReference type="Proteomes" id="UP000053766"/>
    </source>
</evidence>
<reference evidence="2 3" key="1">
    <citation type="submission" date="2013-11" db="EMBL/GenBank/DDBJ databases">
        <title>Draft genome of the bovine lungworm Dictyocaulus viviparus.</title>
        <authorList>
            <person name="Mitreva M."/>
        </authorList>
    </citation>
    <scope>NUCLEOTIDE SEQUENCE [LARGE SCALE GENOMIC DNA]</scope>
    <source>
        <strain evidence="2 3">HannoverDv2000</strain>
    </source>
</reference>
<dbReference type="AlphaFoldDB" id="A0A0D8XBJ0"/>
<sequence>METAMLIYFLGPVCDTIVKHIPEKSPFCDDSDVELEGMLPNEFIDKDEQMDISGRLSDDLPDDSESSTSGDHDFTSGLVFPTIHASESSDDEFDLKVKQEPPKRRHQKHGGNGVKPYPNTSDLMPISVHRPDNSAQSFDNEFEVLQ</sequence>
<accession>A0A0D8XBJ0</accession>
<evidence type="ECO:0000256" key="1">
    <source>
        <dbReference type="SAM" id="MobiDB-lite"/>
    </source>
</evidence>
<name>A0A0D8XBJ0_DICVI</name>
<gene>
    <name evidence="2" type="ORF">DICVIV_13015</name>
</gene>
<feature type="region of interest" description="Disordered" evidence="1">
    <location>
        <begin position="42"/>
        <end position="146"/>
    </location>
</feature>
<dbReference type="OrthoDB" id="5872298at2759"/>